<accession>A0ABS8TDE0</accession>
<name>A0ABS8TDE0_DATST</name>
<gene>
    <name evidence="1" type="ORF">HAX54_008539</name>
</gene>
<sequence length="164" mass="18922">MKGFQFKLSFDLEDLAWEGYPKGYRVNHNIRIVKWVSPPNGLLICNIDGASKGEGKKSNLRGRNLASLSEIDVFSVEDLDTKYHEIRKERKNQPKWPSLALDLTLSSSYLIKRFISSGVQFVLLMFEVPRRGSPRFVTRAYGRNWFLHLSDDDITLEVQGSHYI</sequence>
<comment type="caution">
    <text evidence="1">The sequence shown here is derived from an EMBL/GenBank/DDBJ whole genome shotgun (WGS) entry which is preliminary data.</text>
</comment>
<evidence type="ECO:0000313" key="2">
    <source>
        <dbReference type="Proteomes" id="UP000823775"/>
    </source>
</evidence>
<dbReference type="Proteomes" id="UP000823775">
    <property type="component" value="Unassembled WGS sequence"/>
</dbReference>
<dbReference type="EMBL" id="JACEIK010001449">
    <property type="protein sequence ID" value="MCD7469484.1"/>
    <property type="molecule type" value="Genomic_DNA"/>
</dbReference>
<organism evidence="1 2">
    <name type="scientific">Datura stramonium</name>
    <name type="common">Jimsonweed</name>
    <name type="synonym">Common thornapple</name>
    <dbReference type="NCBI Taxonomy" id="4076"/>
    <lineage>
        <taxon>Eukaryota</taxon>
        <taxon>Viridiplantae</taxon>
        <taxon>Streptophyta</taxon>
        <taxon>Embryophyta</taxon>
        <taxon>Tracheophyta</taxon>
        <taxon>Spermatophyta</taxon>
        <taxon>Magnoliopsida</taxon>
        <taxon>eudicotyledons</taxon>
        <taxon>Gunneridae</taxon>
        <taxon>Pentapetalae</taxon>
        <taxon>asterids</taxon>
        <taxon>lamiids</taxon>
        <taxon>Solanales</taxon>
        <taxon>Solanaceae</taxon>
        <taxon>Solanoideae</taxon>
        <taxon>Datureae</taxon>
        <taxon>Datura</taxon>
    </lineage>
</organism>
<protein>
    <submittedName>
        <fullName evidence="1">Uncharacterized protein</fullName>
    </submittedName>
</protein>
<reference evidence="1 2" key="1">
    <citation type="journal article" date="2021" name="BMC Genomics">
        <title>Datura genome reveals duplications of psychoactive alkaloid biosynthetic genes and high mutation rate following tissue culture.</title>
        <authorList>
            <person name="Rajewski A."/>
            <person name="Carter-House D."/>
            <person name="Stajich J."/>
            <person name="Litt A."/>
        </authorList>
    </citation>
    <scope>NUCLEOTIDE SEQUENCE [LARGE SCALE GENOMIC DNA]</scope>
    <source>
        <strain evidence="1">AR-01</strain>
    </source>
</reference>
<proteinExistence type="predicted"/>
<keyword evidence="2" id="KW-1185">Reference proteome</keyword>
<evidence type="ECO:0000313" key="1">
    <source>
        <dbReference type="EMBL" id="MCD7469484.1"/>
    </source>
</evidence>